<feature type="compositionally biased region" description="Polar residues" evidence="5">
    <location>
        <begin position="331"/>
        <end position="344"/>
    </location>
</feature>
<dbReference type="Gene3D" id="3.30.40.10">
    <property type="entry name" value="Zinc/RING finger domain, C3HC4 (zinc finger)"/>
    <property type="match status" value="2"/>
</dbReference>
<dbReference type="PROSITE" id="PS50016">
    <property type="entry name" value="ZF_PHD_2"/>
    <property type="match status" value="1"/>
</dbReference>
<evidence type="ECO:0000256" key="5">
    <source>
        <dbReference type="SAM" id="MobiDB-lite"/>
    </source>
</evidence>
<dbReference type="InterPro" id="IPR011011">
    <property type="entry name" value="Znf_FYVE_PHD"/>
</dbReference>
<reference evidence="8" key="1">
    <citation type="submission" date="2020-01" db="EMBL/GenBank/DDBJ databases">
        <title>Genome sequence of Kobresia littledalei, the first chromosome-level genome in the family Cyperaceae.</title>
        <authorList>
            <person name="Qu G."/>
        </authorList>
    </citation>
    <scope>NUCLEOTIDE SEQUENCE</scope>
    <source>
        <strain evidence="8">C.B.Clarke</strain>
        <tissue evidence="8">Leaf</tissue>
    </source>
</reference>
<dbReference type="InterPro" id="IPR019786">
    <property type="entry name" value="Zinc_finger_PHD-type_CS"/>
</dbReference>
<evidence type="ECO:0000313" key="9">
    <source>
        <dbReference type="Proteomes" id="UP000623129"/>
    </source>
</evidence>
<feature type="region of interest" description="Disordered" evidence="5">
    <location>
        <begin position="282"/>
        <end position="313"/>
    </location>
</feature>
<organism evidence="8 9">
    <name type="scientific">Carex littledalei</name>
    <dbReference type="NCBI Taxonomy" id="544730"/>
    <lineage>
        <taxon>Eukaryota</taxon>
        <taxon>Viridiplantae</taxon>
        <taxon>Streptophyta</taxon>
        <taxon>Embryophyta</taxon>
        <taxon>Tracheophyta</taxon>
        <taxon>Spermatophyta</taxon>
        <taxon>Magnoliopsida</taxon>
        <taxon>Liliopsida</taxon>
        <taxon>Poales</taxon>
        <taxon>Cyperaceae</taxon>
        <taxon>Cyperoideae</taxon>
        <taxon>Cariceae</taxon>
        <taxon>Carex</taxon>
        <taxon>Carex subgen. Euthyceras</taxon>
    </lineage>
</organism>
<dbReference type="Pfam" id="PF00628">
    <property type="entry name" value="PHD"/>
    <property type="match status" value="1"/>
</dbReference>
<protein>
    <submittedName>
        <fullName evidence="8">PHD and RING finger domain-containing protein 1</fullName>
    </submittedName>
</protein>
<accession>A0A833QM19</accession>
<dbReference type="InterPro" id="IPR019787">
    <property type="entry name" value="Znf_PHD-finger"/>
</dbReference>
<dbReference type="CDD" id="cd16574">
    <property type="entry name" value="RING-HC_Topors"/>
    <property type="match status" value="1"/>
</dbReference>
<dbReference type="InterPro" id="IPR058746">
    <property type="entry name" value="Znf_RING-type_Topors"/>
</dbReference>
<dbReference type="PROSITE" id="PS01359">
    <property type="entry name" value="ZF_PHD_1"/>
    <property type="match status" value="1"/>
</dbReference>
<keyword evidence="2 4" id="KW-0863">Zinc-finger</keyword>
<dbReference type="OrthoDB" id="365379at2759"/>
<dbReference type="GO" id="GO:0008270">
    <property type="term" value="F:zinc ion binding"/>
    <property type="evidence" value="ECO:0007669"/>
    <property type="project" value="UniProtKB-KW"/>
</dbReference>
<dbReference type="PANTHER" id="PTHR47177:SF4">
    <property type="entry name" value="OS06G0283200 PROTEIN"/>
    <property type="match status" value="1"/>
</dbReference>
<dbReference type="EMBL" id="SWLB01000020">
    <property type="protein sequence ID" value="KAF3325224.1"/>
    <property type="molecule type" value="Genomic_DNA"/>
</dbReference>
<dbReference type="InterPro" id="IPR001965">
    <property type="entry name" value="Znf_PHD"/>
</dbReference>
<gene>
    <name evidence="8" type="ORF">FCM35_KLT10295</name>
</gene>
<dbReference type="InterPro" id="IPR013083">
    <property type="entry name" value="Znf_RING/FYVE/PHD"/>
</dbReference>
<evidence type="ECO:0000256" key="2">
    <source>
        <dbReference type="ARBA" id="ARBA00022771"/>
    </source>
</evidence>
<dbReference type="SMART" id="SM00249">
    <property type="entry name" value="PHD"/>
    <property type="match status" value="1"/>
</dbReference>
<comment type="caution">
    <text evidence="8">The sequence shown here is derived from an EMBL/GenBank/DDBJ whole genome shotgun (WGS) entry which is preliminary data.</text>
</comment>
<feature type="compositionally biased region" description="Polar residues" evidence="5">
    <location>
        <begin position="11"/>
        <end position="22"/>
    </location>
</feature>
<evidence type="ECO:0000256" key="3">
    <source>
        <dbReference type="ARBA" id="ARBA00022833"/>
    </source>
</evidence>
<dbReference type="AlphaFoldDB" id="A0A833QM19"/>
<dbReference type="InterPro" id="IPR017907">
    <property type="entry name" value="Znf_RING_CS"/>
</dbReference>
<feature type="compositionally biased region" description="Basic and acidic residues" evidence="5">
    <location>
        <begin position="298"/>
        <end position="313"/>
    </location>
</feature>
<evidence type="ECO:0000256" key="1">
    <source>
        <dbReference type="ARBA" id="ARBA00022723"/>
    </source>
</evidence>
<evidence type="ECO:0000313" key="8">
    <source>
        <dbReference type="EMBL" id="KAF3325224.1"/>
    </source>
</evidence>
<name>A0A833QM19_9POAL</name>
<dbReference type="PANTHER" id="PTHR47177">
    <property type="entry name" value="F18C1.6 PROTEIN"/>
    <property type="match status" value="1"/>
</dbReference>
<dbReference type="SUPFAM" id="SSF57903">
    <property type="entry name" value="FYVE/PHD zinc finger"/>
    <property type="match status" value="1"/>
</dbReference>
<dbReference type="Pfam" id="PF13639">
    <property type="entry name" value="zf-RING_2"/>
    <property type="match status" value="1"/>
</dbReference>
<evidence type="ECO:0000256" key="4">
    <source>
        <dbReference type="PROSITE-ProRule" id="PRU00175"/>
    </source>
</evidence>
<sequence length="537" mass="59932">MENAKAKAVESNPSGSNPSASYSRGKEIVEAEKYLNSCTETEERCGICLLGSSGSICGKIDGCRHHFCFVCIMEWAKTESRCPLCKQRFRSIRRPAVPGLFPAERIVMIPERDQVYHPLGVESTEINETHLHSHCTLCHSASNEAYLVSCALCDSTFHTDCVGLGWDIPEAEFYCPDCHTCRIEYSKMQPNHDDSKYVDQETMEKIRMIRRGGNSISIHDLVADIRGQETVNRPLITQSTGGDNGSLTTRARMEQGIQALRNNWGRVQSGSLNISDVMTPYRREGTSQNNSVATISGARRENSNKESRDIDKSWEMMEKARLDLAKKAPQENRQQITRSSTTAGKSKATEHMHPPAKKPRPYGEGVSAYNSKHEMSYPNRGFAQFWKNDRTPGGSSYQPVKQAACMPSDPFNASTRDPQVGLGLLRKGATSTIEKKKFVRSEDVKAEIQSLVKHNLSAIHKDKKKLGSIGYKEVARVSTHTILAAYGHQHNEALTRSFSRPFCNHNKDMSNLVTVSCHDCFNTFVGQVVEAVLSEKM</sequence>
<dbReference type="PROSITE" id="PS50089">
    <property type="entry name" value="ZF_RING_2"/>
    <property type="match status" value="1"/>
</dbReference>
<feature type="region of interest" description="Disordered" evidence="5">
    <location>
        <begin position="1"/>
        <end position="23"/>
    </location>
</feature>
<feature type="domain" description="RING-type" evidence="7">
    <location>
        <begin position="45"/>
        <end position="86"/>
    </location>
</feature>
<dbReference type="PROSITE" id="PS00518">
    <property type="entry name" value="ZF_RING_1"/>
    <property type="match status" value="1"/>
</dbReference>
<keyword evidence="9" id="KW-1185">Reference proteome</keyword>
<keyword evidence="1" id="KW-0479">Metal-binding</keyword>
<feature type="domain" description="PHD-type" evidence="6">
    <location>
        <begin position="132"/>
        <end position="181"/>
    </location>
</feature>
<dbReference type="InterPro" id="IPR001841">
    <property type="entry name" value="Znf_RING"/>
</dbReference>
<evidence type="ECO:0000259" key="7">
    <source>
        <dbReference type="PROSITE" id="PS50089"/>
    </source>
</evidence>
<dbReference type="SMART" id="SM00184">
    <property type="entry name" value="RING"/>
    <property type="match status" value="2"/>
</dbReference>
<feature type="region of interest" description="Disordered" evidence="5">
    <location>
        <begin position="326"/>
        <end position="365"/>
    </location>
</feature>
<proteinExistence type="predicted"/>
<dbReference type="SUPFAM" id="SSF57850">
    <property type="entry name" value="RING/U-box"/>
    <property type="match status" value="1"/>
</dbReference>
<keyword evidence="3" id="KW-0862">Zinc</keyword>
<evidence type="ECO:0000259" key="6">
    <source>
        <dbReference type="PROSITE" id="PS50016"/>
    </source>
</evidence>
<dbReference type="Proteomes" id="UP000623129">
    <property type="component" value="Unassembled WGS sequence"/>
</dbReference>